<proteinExistence type="predicted"/>
<sequence length="56" mass="6605">MYQKETVTLIKYGKLMQTAIQDGVTMQIQILIIQTIYKLKEMALKLLNLHKMEINH</sequence>
<reference evidence="1" key="1">
    <citation type="journal article" date="2021" name="Proc. Natl. Acad. Sci. U.S.A.">
        <title>A Catalog of Tens of Thousands of Viruses from Human Metagenomes Reveals Hidden Associations with Chronic Diseases.</title>
        <authorList>
            <person name="Tisza M.J."/>
            <person name="Buck C.B."/>
        </authorList>
    </citation>
    <scope>NUCLEOTIDE SEQUENCE</scope>
    <source>
        <strain evidence="1">CtOkv13</strain>
    </source>
</reference>
<protein>
    <submittedName>
        <fullName evidence="1">Uncharacterized protein</fullName>
    </submittedName>
</protein>
<dbReference type="EMBL" id="BK014805">
    <property type="protein sequence ID" value="DAD76593.1"/>
    <property type="molecule type" value="Genomic_DNA"/>
</dbReference>
<organism evidence="1">
    <name type="scientific">Siphoviridae sp. ctOkv13</name>
    <dbReference type="NCBI Taxonomy" id="2826314"/>
    <lineage>
        <taxon>Viruses</taxon>
        <taxon>Duplodnaviria</taxon>
        <taxon>Heunggongvirae</taxon>
        <taxon>Uroviricota</taxon>
        <taxon>Caudoviricetes</taxon>
    </lineage>
</organism>
<evidence type="ECO:0000313" key="1">
    <source>
        <dbReference type="EMBL" id="DAD76593.1"/>
    </source>
</evidence>
<accession>A0A8S5M2Q2</accession>
<name>A0A8S5M2Q2_9CAUD</name>